<proteinExistence type="predicted"/>
<dbReference type="Proteomes" id="UP001067231">
    <property type="component" value="Unassembled WGS sequence"/>
</dbReference>
<comment type="caution">
    <text evidence="1">The sequence shown here is derived from an EMBL/GenBank/DDBJ whole genome shotgun (WGS) entry which is preliminary data.</text>
</comment>
<keyword evidence="1" id="KW-0418">Kinase</keyword>
<sequence>MKRENSWALNSFSVRRLLLMCQIYDKDQIDRVMESLSERGFDEGQDDLLDLIARKTLLVLSRDILKSIRVMREIFTSRLAIVPLIFGIQSSNKSPVMIDLAYYLNIPNIVSTDTVKETLRIYKGRPRSVLGDDHLSYSDYLVDSREVSKGVQVDIEKAIRQGKSIILCGHNLFLPYIFELHSSGLFPAPISNRAEQASEGVGEGDGEAESPAPLYYLPSQSEDLINLLFVPILLKADLKKTRVDIKTKRSLELLQDEIISNTLNNTQNWPLHLVVHNPDNPQTTSRTIHQIIIKSLQEIIPST</sequence>
<dbReference type="EMBL" id="JAPCXC010000011">
    <property type="protein sequence ID" value="KAJ1611760.1"/>
    <property type="molecule type" value="Genomic_DNA"/>
</dbReference>
<accession>A0A9D5HVJ8</accession>
<dbReference type="GO" id="GO:0016301">
    <property type="term" value="F:kinase activity"/>
    <property type="evidence" value="ECO:0007669"/>
    <property type="project" value="UniProtKB-KW"/>
</dbReference>
<evidence type="ECO:0000313" key="1">
    <source>
        <dbReference type="EMBL" id="KAJ1611760.1"/>
    </source>
</evidence>
<organism evidence="1">
    <name type="scientific">Cryptosporidium canis</name>
    <dbReference type="NCBI Taxonomy" id="195482"/>
    <lineage>
        <taxon>Eukaryota</taxon>
        <taxon>Sar</taxon>
        <taxon>Alveolata</taxon>
        <taxon>Apicomplexa</taxon>
        <taxon>Conoidasida</taxon>
        <taxon>Coccidia</taxon>
        <taxon>Eucoccidiorida</taxon>
        <taxon>Eimeriorina</taxon>
        <taxon>Cryptosporidiidae</taxon>
        <taxon>Cryptosporidium</taxon>
    </lineage>
</organism>
<dbReference type="OrthoDB" id="271259at2759"/>
<reference evidence="1" key="1">
    <citation type="submission" date="2022-10" db="EMBL/GenBank/DDBJ databases">
        <title>Adaptive evolution leads to modifications in subtelomeric GC content in a zoonotic Cryptosporidium species.</title>
        <authorList>
            <person name="Li J."/>
            <person name="Feng Y."/>
            <person name="Xiao L."/>
        </authorList>
    </citation>
    <scope>NUCLEOTIDE SEQUENCE</scope>
    <source>
        <strain evidence="1">33844</strain>
    </source>
</reference>
<protein>
    <submittedName>
        <fullName evidence="1">2-phosphoglycerate kinase</fullName>
    </submittedName>
</protein>
<name>A0A9D5HVJ8_9CRYT</name>
<dbReference type="AlphaFoldDB" id="A0A9D5HVJ8"/>
<gene>
    <name evidence="1" type="ORF">OJ253_791</name>
</gene>
<keyword evidence="1" id="KW-0808">Transferase</keyword>